<dbReference type="eggNOG" id="COG2608">
    <property type="taxonomic scope" value="Bacteria"/>
</dbReference>
<dbReference type="Proteomes" id="UP000017048">
    <property type="component" value="Unassembled WGS sequence"/>
</dbReference>
<evidence type="ECO:0000313" key="3">
    <source>
        <dbReference type="Proteomes" id="UP000017048"/>
    </source>
</evidence>
<keyword evidence="3" id="KW-1185">Reference proteome</keyword>
<sequence>MATHTFTVEGMHCGSCALLIDDTLEDLPGVRSTQTSRKNHRTIVDLDPTTTTGDVIAAIAELGYTATVDS</sequence>
<reference evidence="2 3" key="1">
    <citation type="journal article" date="2014" name="BMC Genomics">
        <title>Genome based analysis of type-I polyketide synthase and nonribosomal peptide synthetase gene clusters in seven strains of five representative Nocardia species.</title>
        <authorList>
            <person name="Komaki H."/>
            <person name="Ichikawa N."/>
            <person name="Hosoyama A."/>
            <person name="Takahashi-Nakaguchi A."/>
            <person name="Matsuzawa T."/>
            <person name="Suzuki K."/>
            <person name="Fujita N."/>
            <person name="Gonoi T."/>
        </authorList>
    </citation>
    <scope>NUCLEOTIDE SEQUENCE [LARGE SCALE GENOMIC DNA]</scope>
    <source>
        <strain evidence="2 3">NBRC 15531</strain>
    </source>
</reference>
<dbReference type="OrthoDB" id="9813965at2"/>
<protein>
    <submittedName>
        <fullName evidence="2">Heavy metal-binding protein</fullName>
    </submittedName>
</protein>
<evidence type="ECO:0000259" key="1">
    <source>
        <dbReference type="PROSITE" id="PS50846"/>
    </source>
</evidence>
<dbReference type="InterPro" id="IPR006121">
    <property type="entry name" value="HMA_dom"/>
</dbReference>
<evidence type="ECO:0000313" key="2">
    <source>
        <dbReference type="EMBL" id="GAD83337.1"/>
    </source>
</evidence>
<dbReference type="GO" id="GO:0046872">
    <property type="term" value="F:metal ion binding"/>
    <property type="evidence" value="ECO:0007669"/>
    <property type="project" value="InterPro"/>
</dbReference>
<dbReference type="SUPFAM" id="SSF55008">
    <property type="entry name" value="HMA, heavy metal-associated domain"/>
    <property type="match status" value="1"/>
</dbReference>
<accession>U5E3Y4</accession>
<feature type="domain" description="HMA" evidence="1">
    <location>
        <begin position="2"/>
        <end position="67"/>
    </location>
</feature>
<dbReference type="AlphaFoldDB" id="U5E3Y4"/>
<dbReference type="GeneID" id="91518266"/>
<organism evidence="2 3">
    <name type="scientific">Nocardia asteroides NBRC 15531</name>
    <dbReference type="NCBI Taxonomy" id="1110697"/>
    <lineage>
        <taxon>Bacteria</taxon>
        <taxon>Bacillati</taxon>
        <taxon>Actinomycetota</taxon>
        <taxon>Actinomycetes</taxon>
        <taxon>Mycobacteriales</taxon>
        <taxon>Nocardiaceae</taxon>
        <taxon>Nocardia</taxon>
    </lineage>
</organism>
<gene>
    <name evidence="2" type="ORF">NCAST_19_00390</name>
</gene>
<comment type="caution">
    <text evidence="2">The sequence shown here is derived from an EMBL/GenBank/DDBJ whole genome shotgun (WGS) entry which is preliminary data.</text>
</comment>
<proteinExistence type="predicted"/>
<dbReference type="Gene3D" id="3.30.70.100">
    <property type="match status" value="1"/>
</dbReference>
<dbReference type="PROSITE" id="PS50846">
    <property type="entry name" value="HMA_2"/>
    <property type="match status" value="1"/>
</dbReference>
<dbReference type="CDD" id="cd00371">
    <property type="entry name" value="HMA"/>
    <property type="match status" value="1"/>
</dbReference>
<name>U5E3Y4_NOCAS</name>
<dbReference type="InterPro" id="IPR036163">
    <property type="entry name" value="HMA_dom_sf"/>
</dbReference>
<dbReference type="STRING" id="1824.SAMN05444423_10837"/>
<dbReference type="EMBL" id="BAFO02000019">
    <property type="protein sequence ID" value="GAD83337.1"/>
    <property type="molecule type" value="Genomic_DNA"/>
</dbReference>
<dbReference type="RefSeq" id="WP_019050322.1">
    <property type="nucleotide sequence ID" value="NZ_BAFO02000019.1"/>
</dbReference>
<dbReference type="Pfam" id="PF00403">
    <property type="entry name" value="HMA"/>
    <property type="match status" value="1"/>
</dbReference>